<keyword evidence="10" id="KW-1185">Reference proteome</keyword>
<feature type="transmembrane region" description="Helical" evidence="7">
    <location>
        <begin position="320"/>
        <end position="339"/>
    </location>
</feature>
<dbReference type="OrthoDB" id="4139357at2759"/>
<dbReference type="InterPro" id="IPR053791">
    <property type="entry name" value="MFS_Tri12-like"/>
</dbReference>
<gene>
    <name evidence="9" type="ORF">BU26DRAFT_560835</name>
</gene>
<feature type="transmembrane region" description="Helical" evidence="7">
    <location>
        <begin position="279"/>
        <end position="299"/>
    </location>
</feature>
<feature type="transmembrane region" description="Helical" evidence="7">
    <location>
        <begin position="387"/>
        <end position="406"/>
    </location>
</feature>
<dbReference type="EMBL" id="ML987191">
    <property type="protein sequence ID" value="KAF2253540.1"/>
    <property type="molecule type" value="Genomic_DNA"/>
</dbReference>
<feature type="transmembrane region" description="Helical" evidence="7">
    <location>
        <begin position="412"/>
        <end position="434"/>
    </location>
</feature>
<feature type="transmembrane region" description="Helical" evidence="7">
    <location>
        <begin position="171"/>
        <end position="193"/>
    </location>
</feature>
<feature type="transmembrane region" description="Helical" evidence="7">
    <location>
        <begin position="114"/>
        <end position="133"/>
    </location>
</feature>
<keyword evidence="4 7" id="KW-1133">Transmembrane helix</keyword>
<evidence type="ECO:0000313" key="9">
    <source>
        <dbReference type="EMBL" id="KAF2253540.1"/>
    </source>
</evidence>
<keyword evidence="3 7" id="KW-0812">Transmembrane</keyword>
<evidence type="ECO:0000256" key="7">
    <source>
        <dbReference type="SAM" id="Phobius"/>
    </source>
</evidence>
<proteinExistence type="predicted"/>
<comment type="subcellular location">
    <subcellularLocation>
        <location evidence="1">Membrane</location>
        <topology evidence="1">Multi-pass membrane protein</topology>
    </subcellularLocation>
</comment>
<evidence type="ECO:0000256" key="4">
    <source>
        <dbReference type="ARBA" id="ARBA00022989"/>
    </source>
</evidence>
<dbReference type="SUPFAM" id="SSF103473">
    <property type="entry name" value="MFS general substrate transporter"/>
    <property type="match status" value="1"/>
</dbReference>
<dbReference type="GO" id="GO:0022857">
    <property type="term" value="F:transmembrane transporter activity"/>
    <property type="evidence" value="ECO:0007669"/>
    <property type="project" value="InterPro"/>
</dbReference>
<feature type="domain" description="Major facilitator superfamily (MFS) profile" evidence="8">
    <location>
        <begin position="48"/>
        <end position="513"/>
    </location>
</feature>
<dbReference type="GeneID" id="54586170"/>
<name>A0A6A6IV97_9PLEO</name>
<dbReference type="RefSeq" id="XP_033688544.1">
    <property type="nucleotide sequence ID" value="XM_033832840.1"/>
</dbReference>
<reference evidence="9" key="1">
    <citation type="journal article" date="2020" name="Stud. Mycol.">
        <title>101 Dothideomycetes genomes: a test case for predicting lifestyles and emergence of pathogens.</title>
        <authorList>
            <person name="Haridas S."/>
            <person name="Albert R."/>
            <person name="Binder M."/>
            <person name="Bloem J."/>
            <person name="Labutti K."/>
            <person name="Salamov A."/>
            <person name="Andreopoulos B."/>
            <person name="Baker S."/>
            <person name="Barry K."/>
            <person name="Bills G."/>
            <person name="Bluhm B."/>
            <person name="Cannon C."/>
            <person name="Castanera R."/>
            <person name="Culley D."/>
            <person name="Daum C."/>
            <person name="Ezra D."/>
            <person name="Gonzalez J."/>
            <person name="Henrissat B."/>
            <person name="Kuo A."/>
            <person name="Liang C."/>
            <person name="Lipzen A."/>
            <person name="Lutzoni F."/>
            <person name="Magnuson J."/>
            <person name="Mondo S."/>
            <person name="Nolan M."/>
            <person name="Ohm R."/>
            <person name="Pangilinan J."/>
            <person name="Park H.-J."/>
            <person name="Ramirez L."/>
            <person name="Alfaro M."/>
            <person name="Sun H."/>
            <person name="Tritt A."/>
            <person name="Yoshinaga Y."/>
            <person name="Zwiers L.-H."/>
            <person name="Turgeon B."/>
            <person name="Goodwin S."/>
            <person name="Spatafora J."/>
            <person name="Crous P."/>
            <person name="Grigoriev I."/>
        </authorList>
    </citation>
    <scope>NUCLEOTIDE SEQUENCE</scope>
    <source>
        <strain evidence="9">CBS 122368</strain>
    </source>
</reference>
<organism evidence="9 10">
    <name type="scientific">Trematosphaeria pertusa</name>
    <dbReference type="NCBI Taxonomy" id="390896"/>
    <lineage>
        <taxon>Eukaryota</taxon>
        <taxon>Fungi</taxon>
        <taxon>Dikarya</taxon>
        <taxon>Ascomycota</taxon>
        <taxon>Pezizomycotina</taxon>
        <taxon>Dothideomycetes</taxon>
        <taxon>Pleosporomycetidae</taxon>
        <taxon>Pleosporales</taxon>
        <taxon>Massarineae</taxon>
        <taxon>Trematosphaeriaceae</taxon>
        <taxon>Trematosphaeria</taxon>
    </lineage>
</organism>
<dbReference type="PROSITE" id="PS00216">
    <property type="entry name" value="SUGAR_TRANSPORT_1"/>
    <property type="match status" value="1"/>
</dbReference>
<evidence type="ECO:0000313" key="10">
    <source>
        <dbReference type="Proteomes" id="UP000800094"/>
    </source>
</evidence>
<dbReference type="AlphaFoldDB" id="A0A6A6IV97"/>
<feature type="transmembrane region" description="Helical" evidence="7">
    <location>
        <begin position="538"/>
        <end position="556"/>
    </location>
</feature>
<feature type="transmembrane region" description="Helical" evidence="7">
    <location>
        <begin position="48"/>
        <end position="67"/>
    </location>
</feature>
<dbReference type="PANTHER" id="PTHR23501:SF109">
    <property type="entry name" value="MAJOR FACILITATOR SUPERFAMILY (MFS) PROFILE DOMAIN-CONTAINING PROTEIN-RELATED"/>
    <property type="match status" value="1"/>
</dbReference>
<evidence type="ECO:0000256" key="2">
    <source>
        <dbReference type="ARBA" id="ARBA00022448"/>
    </source>
</evidence>
<dbReference type="InterPro" id="IPR010573">
    <property type="entry name" value="MFS_Str1/Tri12-like"/>
</dbReference>
<sequence>MTALPHNDTSVMEEKEAAQTTHLEDVAESSTLAYEQAEMEPRMNLQTCLAFLALASQYNAYVLTLLIPSTTLSYINADLGPNSNYPWITVSWTLCASFLISVGGRLSDIFGRRYFMICGATISFIGTIVGATAQSINQMIASGVLFGLGSGFQEMGYAACQEIVPNKYRMWAVGLFDFLGLIAQTGPLVAYSFIAKTEIGWRGAYWYMCAFHGFFGIVMFFTYYPPTFHTKHKHDGKTKTQLIKEIDYIGLLLFIAGCVLFLLGINYGGRQYAWTSAHVIAPMVVGVLCLIALGFYEVYADLPLPIMPPKIFRKWREVTMIYVICFVGGMLYYSLNVIWPRQSQLLFTGPNKIIQGLYAELIPLGSVTSGLILAFVCARIGHERWQLVFLMTLETALIGSLASLGVDDRIQAIATIPFLSISISLPQLMSFAMISLGLGDEFRDDIGCAVGLAGTFRLLGGSIATAIYTAITNNTFASHLPGEVSRAAPNFTAMTALLKAAAANTAAAYKAVPGITEEVVAATQMAVKYAYVEAYRTTYLSALGFGGLAIGAALLTKSTDRGMKNNKRIVVLENEKGKSGEEVLSGKA</sequence>
<keyword evidence="5 7" id="KW-0472">Membrane</keyword>
<feature type="transmembrane region" description="Helical" evidence="7">
    <location>
        <begin position="359"/>
        <end position="380"/>
    </location>
</feature>
<dbReference type="PANTHER" id="PTHR23501">
    <property type="entry name" value="MAJOR FACILITATOR SUPERFAMILY"/>
    <property type="match status" value="1"/>
</dbReference>
<feature type="compositionally biased region" description="Basic and acidic residues" evidence="6">
    <location>
        <begin position="12"/>
        <end position="22"/>
    </location>
</feature>
<evidence type="ECO:0000259" key="8">
    <source>
        <dbReference type="PROSITE" id="PS50850"/>
    </source>
</evidence>
<evidence type="ECO:0000256" key="3">
    <source>
        <dbReference type="ARBA" id="ARBA00022692"/>
    </source>
</evidence>
<feature type="transmembrane region" description="Helical" evidence="7">
    <location>
        <begin position="205"/>
        <end position="225"/>
    </location>
</feature>
<dbReference type="InterPro" id="IPR020846">
    <property type="entry name" value="MFS_dom"/>
</dbReference>
<evidence type="ECO:0000256" key="6">
    <source>
        <dbReference type="SAM" id="MobiDB-lite"/>
    </source>
</evidence>
<keyword evidence="2" id="KW-0813">Transport</keyword>
<dbReference type="GO" id="GO:0005886">
    <property type="term" value="C:plasma membrane"/>
    <property type="evidence" value="ECO:0007669"/>
    <property type="project" value="TreeGrafter"/>
</dbReference>
<accession>A0A6A6IV97</accession>
<feature type="transmembrane region" description="Helical" evidence="7">
    <location>
        <begin position="87"/>
        <end position="107"/>
    </location>
</feature>
<evidence type="ECO:0000256" key="5">
    <source>
        <dbReference type="ARBA" id="ARBA00023136"/>
    </source>
</evidence>
<dbReference type="CDD" id="cd06179">
    <property type="entry name" value="MFS_TRI12_like"/>
    <property type="match status" value="1"/>
</dbReference>
<dbReference type="Gene3D" id="1.20.1250.20">
    <property type="entry name" value="MFS general substrate transporter like domains"/>
    <property type="match status" value="1"/>
</dbReference>
<feature type="transmembrane region" description="Helical" evidence="7">
    <location>
        <begin position="139"/>
        <end position="159"/>
    </location>
</feature>
<feature type="region of interest" description="Disordered" evidence="6">
    <location>
        <begin position="1"/>
        <end position="22"/>
    </location>
</feature>
<dbReference type="InterPro" id="IPR005829">
    <property type="entry name" value="Sugar_transporter_CS"/>
</dbReference>
<feature type="transmembrane region" description="Helical" evidence="7">
    <location>
        <begin position="246"/>
        <end position="267"/>
    </location>
</feature>
<dbReference type="PROSITE" id="PS50850">
    <property type="entry name" value="MFS"/>
    <property type="match status" value="1"/>
</dbReference>
<evidence type="ECO:0000256" key="1">
    <source>
        <dbReference type="ARBA" id="ARBA00004141"/>
    </source>
</evidence>
<dbReference type="Pfam" id="PF06609">
    <property type="entry name" value="TRI12"/>
    <property type="match status" value="1"/>
</dbReference>
<dbReference type="Proteomes" id="UP000800094">
    <property type="component" value="Unassembled WGS sequence"/>
</dbReference>
<dbReference type="InterPro" id="IPR036259">
    <property type="entry name" value="MFS_trans_sf"/>
</dbReference>
<protein>
    <submittedName>
        <fullName evidence="9">MFS general substrate transporter</fullName>
    </submittedName>
</protein>
<feature type="transmembrane region" description="Helical" evidence="7">
    <location>
        <begin position="446"/>
        <end position="471"/>
    </location>
</feature>